<dbReference type="Gene3D" id="3.40.50.300">
    <property type="entry name" value="P-loop containing nucleotide triphosphate hydrolases"/>
    <property type="match status" value="1"/>
</dbReference>
<dbReference type="RefSeq" id="WP_043125199.1">
    <property type="nucleotide sequence ID" value="NZ_JTDL01000139.1"/>
</dbReference>
<dbReference type="AlphaFoldDB" id="A0A0B2AIL6"/>
<dbReference type="CDD" id="cd02042">
    <property type="entry name" value="ParAB_family"/>
    <property type="match status" value="1"/>
</dbReference>
<dbReference type="InterPro" id="IPR009744">
    <property type="entry name" value="VirC1"/>
</dbReference>
<dbReference type="InterPro" id="IPR050678">
    <property type="entry name" value="DNA_Partitioning_ATPase"/>
</dbReference>
<dbReference type="PANTHER" id="PTHR13696:SF96">
    <property type="entry name" value="COBQ_COBB_MIND_PARA NUCLEOTIDE BINDING DOMAIN-CONTAINING PROTEIN"/>
    <property type="match status" value="1"/>
</dbReference>
<evidence type="ECO:0000313" key="1">
    <source>
        <dbReference type="EMBL" id="KHL01743.1"/>
    </source>
</evidence>
<dbReference type="EMBL" id="JTDL01000139">
    <property type="protein sequence ID" value="KHL01743.1"/>
    <property type="molecule type" value="Genomic_DNA"/>
</dbReference>
<gene>
    <name evidence="1" type="ORF">LK10_14790</name>
</gene>
<comment type="caution">
    <text evidence="1">The sequence shown here is derived from an EMBL/GenBank/DDBJ whole genome shotgun (WGS) entry which is preliminary data.</text>
</comment>
<dbReference type="Pfam" id="PF07015">
    <property type="entry name" value="VirC1"/>
    <property type="match status" value="1"/>
</dbReference>
<dbReference type="SUPFAM" id="SSF52540">
    <property type="entry name" value="P-loop containing nucleoside triphosphate hydrolases"/>
    <property type="match status" value="1"/>
</dbReference>
<reference evidence="1 2" key="1">
    <citation type="submission" date="2014-09" db="EMBL/GenBank/DDBJ databases">
        <title>Genome sequence of Sinomonas sp. MUSC 117.</title>
        <authorList>
            <person name="Lee L.-H."/>
        </authorList>
    </citation>
    <scope>NUCLEOTIDE SEQUENCE [LARGE SCALE GENOMIC DNA]</scope>
    <source>
        <strain evidence="1 2">MUSC 117</strain>
    </source>
</reference>
<dbReference type="InterPro" id="IPR027417">
    <property type="entry name" value="P-loop_NTPase"/>
</dbReference>
<accession>A0A0B2AIL6</accession>
<organism evidence="1 2">
    <name type="scientific">Sinomonas humi</name>
    <dbReference type="NCBI Taxonomy" id="1338436"/>
    <lineage>
        <taxon>Bacteria</taxon>
        <taxon>Bacillati</taxon>
        <taxon>Actinomycetota</taxon>
        <taxon>Actinomycetes</taxon>
        <taxon>Micrococcales</taxon>
        <taxon>Micrococcaceae</taxon>
        <taxon>Sinomonas</taxon>
    </lineage>
</organism>
<dbReference type="PANTHER" id="PTHR13696">
    <property type="entry name" value="P-LOOP CONTAINING NUCLEOSIDE TRIPHOSPHATE HYDROLASE"/>
    <property type="match status" value="1"/>
</dbReference>
<name>A0A0B2AIL6_9MICC</name>
<keyword evidence="2" id="KW-1185">Reference proteome</keyword>
<evidence type="ECO:0000313" key="2">
    <source>
        <dbReference type="Proteomes" id="UP000030982"/>
    </source>
</evidence>
<proteinExistence type="predicted"/>
<protein>
    <submittedName>
        <fullName evidence="1">Cobyrinic acid ac-diamide synthase</fullName>
    </submittedName>
</protein>
<sequence>MILVAGSEKGGVGKSTVITNVAVELARRGYSLAVVDGDRQRSTARWAVDREEAGHEPKIFVVEKLGSLQQTLRELDEKYDFVLVDVAGKDSKEMRTAMTAAHQLLVLTQSSQFDLDTLATVDQLIDTARDFNPELRVRGMLTRVSTNAFESESGDAREYLADYPNIEPLRTVLYERKAYRDVVGEGLGVVEWKNAKAAREIRGLVEELIG</sequence>
<dbReference type="Proteomes" id="UP000030982">
    <property type="component" value="Unassembled WGS sequence"/>
</dbReference>
<dbReference type="STRING" id="1338436.LK10_14790"/>
<dbReference type="OrthoDB" id="3173068at2"/>
<dbReference type="PIRSF" id="PIRSF009320">
    <property type="entry name" value="Nuc_binding_HP_1000"/>
    <property type="match status" value="1"/>
</dbReference>